<keyword evidence="7 8" id="KW-0807">Transducer</keyword>
<dbReference type="InterPro" id="IPR013604">
    <property type="entry name" value="7TM_chemorcpt"/>
</dbReference>
<feature type="transmembrane region" description="Helical" evidence="8">
    <location>
        <begin position="138"/>
        <end position="157"/>
    </location>
</feature>
<name>A0A8J2MR36_COTCN</name>
<feature type="non-terminal residue" evidence="9">
    <location>
        <position position="1"/>
    </location>
</feature>
<evidence type="ECO:0000256" key="2">
    <source>
        <dbReference type="ARBA" id="ARBA00022475"/>
    </source>
</evidence>
<comment type="similarity">
    <text evidence="8">Belongs to the insect chemoreceptor superfamily. Gustatory receptor (GR) family.</text>
</comment>
<comment type="caution">
    <text evidence="9">The sequence shown here is derived from an EMBL/GenBank/DDBJ whole genome shotgun (WGS) entry which is preliminary data.</text>
</comment>
<dbReference type="GO" id="GO:0050909">
    <property type="term" value="P:sensory perception of taste"/>
    <property type="evidence" value="ECO:0007669"/>
    <property type="project" value="InterPro"/>
</dbReference>
<proteinExistence type="inferred from homology"/>
<organism evidence="9 10">
    <name type="scientific">Cotesia congregata</name>
    <name type="common">Parasitoid wasp</name>
    <name type="synonym">Apanteles congregatus</name>
    <dbReference type="NCBI Taxonomy" id="51543"/>
    <lineage>
        <taxon>Eukaryota</taxon>
        <taxon>Metazoa</taxon>
        <taxon>Ecdysozoa</taxon>
        <taxon>Arthropoda</taxon>
        <taxon>Hexapoda</taxon>
        <taxon>Insecta</taxon>
        <taxon>Pterygota</taxon>
        <taxon>Neoptera</taxon>
        <taxon>Endopterygota</taxon>
        <taxon>Hymenoptera</taxon>
        <taxon>Apocrita</taxon>
        <taxon>Ichneumonoidea</taxon>
        <taxon>Braconidae</taxon>
        <taxon>Microgastrinae</taxon>
        <taxon>Cotesia</taxon>
    </lineage>
</organism>
<dbReference type="Pfam" id="PF08395">
    <property type="entry name" value="7tm_7"/>
    <property type="match status" value="1"/>
</dbReference>
<gene>
    <name evidence="9" type="ORF">HICCMSTLAB_LOCUS11858</name>
</gene>
<dbReference type="GO" id="GO:0007165">
    <property type="term" value="P:signal transduction"/>
    <property type="evidence" value="ECO:0007669"/>
    <property type="project" value="UniProtKB-KW"/>
</dbReference>
<evidence type="ECO:0000256" key="4">
    <source>
        <dbReference type="ARBA" id="ARBA00022989"/>
    </source>
</evidence>
<feature type="transmembrane region" description="Helical" evidence="8">
    <location>
        <begin position="252"/>
        <end position="273"/>
    </location>
</feature>
<evidence type="ECO:0000256" key="3">
    <source>
        <dbReference type="ARBA" id="ARBA00022692"/>
    </source>
</evidence>
<keyword evidence="10" id="KW-1185">Reference proteome</keyword>
<evidence type="ECO:0000256" key="8">
    <source>
        <dbReference type="RuleBase" id="RU363108"/>
    </source>
</evidence>
<dbReference type="AlphaFoldDB" id="A0A8J2MR36"/>
<feature type="transmembrane region" description="Helical" evidence="8">
    <location>
        <begin position="293"/>
        <end position="311"/>
    </location>
</feature>
<reference evidence="9" key="1">
    <citation type="submission" date="2021-04" db="EMBL/GenBank/DDBJ databases">
        <authorList>
            <person name="Chebbi M.A.C M."/>
        </authorList>
    </citation>
    <scope>NUCLEOTIDE SEQUENCE</scope>
</reference>
<dbReference type="GO" id="GO:0043025">
    <property type="term" value="C:neuronal cell body"/>
    <property type="evidence" value="ECO:0007669"/>
    <property type="project" value="TreeGrafter"/>
</dbReference>
<feature type="transmembrane region" description="Helical" evidence="8">
    <location>
        <begin position="169"/>
        <end position="188"/>
    </location>
</feature>
<protein>
    <recommendedName>
        <fullName evidence="8">Gustatory receptor</fullName>
    </recommendedName>
</protein>
<dbReference type="PANTHER" id="PTHR21143:SF133">
    <property type="entry name" value="GUSTATORY AND PHEROMONE RECEPTOR 32A-RELATED"/>
    <property type="match status" value="1"/>
</dbReference>
<dbReference type="GO" id="GO:0005886">
    <property type="term" value="C:plasma membrane"/>
    <property type="evidence" value="ECO:0007669"/>
    <property type="project" value="UniProtKB-SubCell"/>
</dbReference>
<feature type="transmembrane region" description="Helical" evidence="8">
    <location>
        <begin position="59"/>
        <end position="78"/>
    </location>
</feature>
<comment type="subcellular location">
    <subcellularLocation>
        <location evidence="1 8">Cell membrane</location>
        <topology evidence="1 8">Multi-pass membrane protein</topology>
    </subcellularLocation>
</comment>
<dbReference type="GO" id="GO:0008049">
    <property type="term" value="P:male courtship behavior"/>
    <property type="evidence" value="ECO:0007669"/>
    <property type="project" value="TreeGrafter"/>
</dbReference>
<keyword evidence="6 8" id="KW-0675">Receptor</keyword>
<keyword evidence="5 8" id="KW-0472">Membrane</keyword>
<accession>A0A8J2MR36</accession>
<keyword evidence="4 8" id="KW-1133">Transmembrane helix</keyword>
<comment type="caution">
    <text evidence="8">Lacks conserved residue(s) required for the propagation of feature annotation.</text>
</comment>
<keyword evidence="2 8" id="KW-1003">Cell membrane</keyword>
<dbReference type="PANTHER" id="PTHR21143">
    <property type="entry name" value="INVERTEBRATE GUSTATORY RECEPTOR"/>
    <property type="match status" value="1"/>
</dbReference>
<feature type="transmembrane region" description="Helical" evidence="8">
    <location>
        <begin position="20"/>
        <end position="39"/>
    </location>
</feature>
<keyword evidence="3 8" id="KW-0812">Transmembrane</keyword>
<dbReference type="OrthoDB" id="6366728at2759"/>
<evidence type="ECO:0000313" key="9">
    <source>
        <dbReference type="EMBL" id="CAG5104150.1"/>
    </source>
</evidence>
<evidence type="ECO:0000256" key="5">
    <source>
        <dbReference type="ARBA" id="ARBA00023136"/>
    </source>
</evidence>
<evidence type="ECO:0000313" key="10">
    <source>
        <dbReference type="Proteomes" id="UP000786811"/>
    </source>
</evidence>
<dbReference type="GO" id="GO:0030425">
    <property type="term" value="C:dendrite"/>
    <property type="evidence" value="ECO:0007669"/>
    <property type="project" value="TreeGrafter"/>
</dbReference>
<dbReference type="Proteomes" id="UP000786811">
    <property type="component" value="Unassembled WGS sequence"/>
</dbReference>
<dbReference type="GO" id="GO:0030424">
    <property type="term" value="C:axon"/>
    <property type="evidence" value="ECO:0007669"/>
    <property type="project" value="TreeGrafter"/>
</dbReference>
<dbReference type="EMBL" id="CAJNRD030001123">
    <property type="protein sequence ID" value="CAG5104150.1"/>
    <property type="molecule type" value="Genomic_DNA"/>
</dbReference>
<sequence>MQPINFVKTTTKSNNRVYRFFPLIQHFIYKTVGVSPWILDTSENYQNKEVVSKFSCFGSLYNAFVITLIVLFKCYYVINGSTDNDRTDNDEDKKKDDTVDILDKSQSKSMVSVINRLIIIDRKLNQCTKFEPNRISSYLIFLVNIAISCGTILMVASNSSVKIVISENIPTIISSWVIIQYTLLLIVVEERFKIINSIIYKMGDFASDSTRKPTLLLIDVSILRDSVCQNIDIMMKNAYVELCDICDEITDFFGIPVLISIMYFSQVGIYILYDLMIPSLKKEPNEFAFYSTILIRIVWTVFLFLVLTSSVSRTTSESKKTGKIISLLTDRCPMNPKVKEQMTKFSNDLLHFDVKFSACGIVPLDRSLIGTITGTIATYLVIFIQ</sequence>
<evidence type="ECO:0000256" key="7">
    <source>
        <dbReference type="ARBA" id="ARBA00023224"/>
    </source>
</evidence>
<dbReference type="GO" id="GO:0007635">
    <property type="term" value="P:chemosensory behavior"/>
    <property type="evidence" value="ECO:0007669"/>
    <property type="project" value="TreeGrafter"/>
</dbReference>
<evidence type="ECO:0000256" key="6">
    <source>
        <dbReference type="ARBA" id="ARBA00023170"/>
    </source>
</evidence>
<evidence type="ECO:0000256" key="1">
    <source>
        <dbReference type="ARBA" id="ARBA00004651"/>
    </source>
</evidence>
<comment type="function">
    <text evidence="8">Gustatory receptor which mediates acceptance or avoidance behavior, depending on its substrates.</text>
</comment>